<evidence type="ECO:0000313" key="2">
    <source>
        <dbReference type="EMBL" id="GFY66812.1"/>
    </source>
</evidence>
<comment type="caution">
    <text evidence="2">The sequence shown here is derived from an EMBL/GenBank/DDBJ whole genome shotgun (WGS) entry which is preliminary data.</text>
</comment>
<dbReference type="AlphaFoldDB" id="A0A8X6Y9R0"/>
<dbReference type="EMBL" id="BMAV01016253">
    <property type="protein sequence ID" value="GFY66812.1"/>
    <property type="molecule type" value="Genomic_DNA"/>
</dbReference>
<evidence type="ECO:0000256" key="1">
    <source>
        <dbReference type="SAM" id="MobiDB-lite"/>
    </source>
</evidence>
<organism evidence="2 3">
    <name type="scientific">Trichonephila inaurata madagascariensis</name>
    <dbReference type="NCBI Taxonomy" id="2747483"/>
    <lineage>
        <taxon>Eukaryota</taxon>
        <taxon>Metazoa</taxon>
        <taxon>Ecdysozoa</taxon>
        <taxon>Arthropoda</taxon>
        <taxon>Chelicerata</taxon>
        <taxon>Arachnida</taxon>
        <taxon>Araneae</taxon>
        <taxon>Araneomorphae</taxon>
        <taxon>Entelegynae</taxon>
        <taxon>Araneoidea</taxon>
        <taxon>Nephilidae</taxon>
        <taxon>Trichonephila</taxon>
        <taxon>Trichonephila inaurata</taxon>
    </lineage>
</organism>
<feature type="region of interest" description="Disordered" evidence="1">
    <location>
        <begin position="78"/>
        <end position="116"/>
    </location>
</feature>
<gene>
    <name evidence="2" type="ORF">TNIN_105961</name>
</gene>
<protein>
    <submittedName>
        <fullName evidence="2">Uncharacterized protein</fullName>
    </submittedName>
</protein>
<feature type="compositionally biased region" description="Basic and acidic residues" evidence="1">
    <location>
        <begin position="94"/>
        <end position="116"/>
    </location>
</feature>
<keyword evidence="3" id="KW-1185">Reference proteome</keyword>
<accession>A0A8X6Y9R0</accession>
<feature type="compositionally biased region" description="Polar residues" evidence="1">
    <location>
        <begin position="80"/>
        <end position="93"/>
    </location>
</feature>
<name>A0A8X6Y9R0_9ARAC</name>
<reference evidence="2" key="1">
    <citation type="submission" date="2020-08" db="EMBL/GenBank/DDBJ databases">
        <title>Multicomponent nature underlies the extraordinary mechanical properties of spider dragline silk.</title>
        <authorList>
            <person name="Kono N."/>
            <person name="Nakamura H."/>
            <person name="Mori M."/>
            <person name="Yoshida Y."/>
            <person name="Ohtoshi R."/>
            <person name="Malay A.D."/>
            <person name="Moran D.A.P."/>
            <person name="Tomita M."/>
            <person name="Numata K."/>
            <person name="Arakawa K."/>
        </authorList>
    </citation>
    <scope>NUCLEOTIDE SEQUENCE</scope>
</reference>
<dbReference type="Proteomes" id="UP000886998">
    <property type="component" value="Unassembled WGS sequence"/>
</dbReference>
<sequence length="116" mass="13781">MIHICILLTNSENLFLNQLATVLNDTNYQSRFRQRANSSQPYHILFRHQKNILPKKRRHIKKDGGEQLFYLLGNEKRTEANSQSITHRSSPTPNRERFKESRTDGRQSCRRLPFEL</sequence>
<proteinExistence type="predicted"/>
<evidence type="ECO:0000313" key="3">
    <source>
        <dbReference type="Proteomes" id="UP000886998"/>
    </source>
</evidence>